<dbReference type="AlphaFoldDB" id="A0A1I1YNT8"/>
<dbReference type="STRING" id="385682.SAMN05444380_10861"/>
<evidence type="ECO:0000313" key="3">
    <source>
        <dbReference type="Proteomes" id="UP000181976"/>
    </source>
</evidence>
<evidence type="ECO:0000256" key="1">
    <source>
        <dbReference type="SAM" id="Phobius"/>
    </source>
</evidence>
<accession>A0A1I1YNT8</accession>
<gene>
    <name evidence="2" type="ORF">SAMN05444380_10861</name>
</gene>
<keyword evidence="1" id="KW-1133">Transmembrane helix</keyword>
<keyword evidence="3" id="KW-1185">Reference proteome</keyword>
<dbReference type="InParanoid" id="A0A1I1YNT8"/>
<keyword evidence="1" id="KW-0812">Transmembrane</keyword>
<sequence>MELAWLNEIYTCSFVAKVAMLVSFVLVFMISTGTRIIAFWFDTEQRKKTS</sequence>
<keyword evidence="1" id="KW-0472">Membrane</keyword>
<dbReference type="EMBL" id="FONA01000008">
    <property type="protein sequence ID" value="SFE21079.1"/>
    <property type="molecule type" value="Genomic_DNA"/>
</dbReference>
<name>A0A1I1YNT8_9BACT</name>
<dbReference type="Proteomes" id="UP000181976">
    <property type="component" value="Unassembled WGS sequence"/>
</dbReference>
<organism evidence="2 3">
    <name type="scientific">Thermophagus xiamenensis</name>
    <dbReference type="NCBI Taxonomy" id="385682"/>
    <lineage>
        <taxon>Bacteria</taxon>
        <taxon>Pseudomonadati</taxon>
        <taxon>Bacteroidota</taxon>
        <taxon>Bacteroidia</taxon>
        <taxon>Marinilabiliales</taxon>
        <taxon>Marinilabiliaceae</taxon>
        <taxon>Thermophagus</taxon>
    </lineage>
</organism>
<protein>
    <submittedName>
        <fullName evidence="2">Uncharacterized protein</fullName>
    </submittedName>
</protein>
<evidence type="ECO:0000313" key="2">
    <source>
        <dbReference type="EMBL" id="SFE21079.1"/>
    </source>
</evidence>
<reference evidence="2 3" key="1">
    <citation type="submission" date="2016-10" db="EMBL/GenBank/DDBJ databases">
        <authorList>
            <person name="de Groot N.N."/>
        </authorList>
    </citation>
    <scope>NUCLEOTIDE SEQUENCE [LARGE SCALE GENOMIC DNA]</scope>
    <source>
        <strain evidence="2 3">DSM 19012</strain>
    </source>
</reference>
<feature type="transmembrane region" description="Helical" evidence="1">
    <location>
        <begin position="20"/>
        <end position="41"/>
    </location>
</feature>
<proteinExistence type="predicted"/>